<dbReference type="BioCyc" id="IAGG583356:GHAH-1127-MONOMER"/>
<dbReference type="EMBL" id="CP002098">
    <property type="protein sequence ID" value="ADM27957.1"/>
    <property type="molecule type" value="Genomic_DNA"/>
</dbReference>
<proteinExistence type="predicted"/>
<dbReference type="HOGENOM" id="CLU_3194468_0_0_2"/>
<organism evidence="1 2">
    <name type="scientific">Ignisphaera aggregans (strain DSM 17230 / JCM 13409 / AQ1.S1)</name>
    <dbReference type="NCBI Taxonomy" id="583356"/>
    <lineage>
        <taxon>Archaea</taxon>
        <taxon>Thermoproteota</taxon>
        <taxon>Thermoprotei</taxon>
        <taxon>Desulfurococcales</taxon>
        <taxon>Desulfurococcaceae</taxon>
        <taxon>Ignisphaera</taxon>
    </lineage>
</organism>
<keyword evidence="2" id="KW-1185">Reference proteome</keyword>
<evidence type="ECO:0000313" key="1">
    <source>
        <dbReference type="EMBL" id="ADM27957.1"/>
    </source>
</evidence>
<reference evidence="1 2" key="1">
    <citation type="journal article" date="2010" name="Stand. Genomic Sci.">
        <title>Complete genome sequence of Ignisphaera aggregans type strain (AQ1.S1).</title>
        <authorList>
            <person name="Goker M."/>
            <person name="Held B."/>
            <person name="Lapidus A."/>
            <person name="Nolan M."/>
            <person name="Spring S."/>
            <person name="Yasawong M."/>
            <person name="Lucas S."/>
            <person name="Glavina Del Rio T."/>
            <person name="Tice H."/>
            <person name="Cheng J.F."/>
            <person name="Goodwin L."/>
            <person name="Tapia R."/>
            <person name="Pitluck S."/>
            <person name="Liolios K."/>
            <person name="Ivanova N."/>
            <person name="Mavromatis K."/>
            <person name="Mikhailova N."/>
            <person name="Pati A."/>
            <person name="Chen A."/>
            <person name="Palaniappan K."/>
            <person name="Brambilla E."/>
            <person name="Land M."/>
            <person name="Hauser L."/>
            <person name="Chang Y.J."/>
            <person name="Jeffries C.D."/>
            <person name="Brettin T."/>
            <person name="Detter J.C."/>
            <person name="Han C."/>
            <person name="Rohde M."/>
            <person name="Sikorski J."/>
            <person name="Woyke T."/>
            <person name="Bristow J."/>
            <person name="Eisen J.A."/>
            <person name="Markowitz V."/>
            <person name="Hugenholtz P."/>
            <person name="Kyrpides N.C."/>
            <person name="Klenk H.P."/>
        </authorList>
    </citation>
    <scope>NUCLEOTIDE SEQUENCE [LARGE SCALE GENOMIC DNA]</scope>
    <source>
        <strain evidence="2">DSM 17230 / JCM 13409 / AQ1.S1</strain>
    </source>
</reference>
<name>E0SP11_IGNAA</name>
<gene>
    <name evidence="1" type="ordered locus">Igag_1148</name>
</gene>
<sequence length="45" mass="5131">MGYNGCIAHTYIVGRDTYWERVLGDVVEAIKTELNHMKPSTPVKH</sequence>
<dbReference type="KEGG" id="iag:Igag_1148"/>
<accession>E0SP11</accession>
<dbReference type="Proteomes" id="UP000001304">
    <property type="component" value="Chromosome"/>
</dbReference>
<evidence type="ECO:0000313" key="2">
    <source>
        <dbReference type="Proteomes" id="UP000001304"/>
    </source>
</evidence>
<dbReference type="AlphaFoldDB" id="E0SP11"/>
<protein>
    <submittedName>
        <fullName evidence="1">Uncharacterized protein</fullName>
    </submittedName>
</protein>